<gene>
    <name evidence="1" type="ORF">GF339_19670</name>
</gene>
<evidence type="ECO:0000313" key="1">
    <source>
        <dbReference type="EMBL" id="MBD3326813.1"/>
    </source>
</evidence>
<dbReference type="Proteomes" id="UP000649604">
    <property type="component" value="Unassembled WGS sequence"/>
</dbReference>
<name>A0A9D5JYZ9_9BACT</name>
<evidence type="ECO:0000313" key="2">
    <source>
        <dbReference type="Proteomes" id="UP000649604"/>
    </source>
</evidence>
<protein>
    <submittedName>
        <fullName evidence="1">Uncharacterized protein</fullName>
    </submittedName>
</protein>
<comment type="caution">
    <text evidence="1">The sequence shown here is derived from an EMBL/GenBank/DDBJ whole genome shotgun (WGS) entry which is preliminary data.</text>
</comment>
<accession>A0A9D5JYZ9</accession>
<dbReference type="AlphaFoldDB" id="A0A9D5JYZ9"/>
<organism evidence="1 2">
    <name type="scientific">candidate division KSB3 bacterium</name>
    <dbReference type="NCBI Taxonomy" id="2044937"/>
    <lineage>
        <taxon>Bacteria</taxon>
        <taxon>candidate division KSB3</taxon>
    </lineage>
</organism>
<reference evidence="1" key="1">
    <citation type="submission" date="2019-11" db="EMBL/GenBank/DDBJ databases">
        <title>Microbial mats filling the niche in hypersaline microbial mats.</title>
        <authorList>
            <person name="Wong H.L."/>
            <person name="Macleod F.I."/>
            <person name="White R.A. III"/>
            <person name="Burns B.P."/>
        </authorList>
    </citation>
    <scope>NUCLEOTIDE SEQUENCE</scope>
    <source>
        <strain evidence="1">Rbin_158</strain>
    </source>
</reference>
<proteinExistence type="predicted"/>
<sequence length="255" mass="29391">MMQKTNLKYQASVFLDADSITPNMKDVTGLIQVLNDRALLPFITQEKSSARMGFRSIGGKTQVQLLLLSKRFIYERIVSPPSEPDIGDIETFCKEATQKLRGVLSYFERKCYRLALVQEVVLFDLSAEDLEQTTTRLLKLPPTYANNPPFEWDWRVTSAIKRTFGNCEETLNTITVINKRMGTIVKTENSANSEEENFFEEQIWDSLKVTFDINSSHENSIVRFGDEEIAAFFKEAPDWHENLGNEIFNFMFKEV</sequence>
<dbReference type="EMBL" id="WJJP01000641">
    <property type="protein sequence ID" value="MBD3326813.1"/>
    <property type="molecule type" value="Genomic_DNA"/>
</dbReference>